<dbReference type="EMBL" id="JABWUV010000009">
    <property type="protein sequence ID" value="KAF6329497.1"/>
    <property type="molecule type" value="Genomic_DNA"/>
</dbReference>
<evidence type="ECO:0000313" key="2">
    <source>
        <dbReference type="Proteomes" id="UP000527355"/>
    </source>
</evidence>
<gene>
    <name evidence="1" type="ORF">mMyoMyo1_000164</name>
</gene>
<keyword evidence="2" id="KW-1185">Reference proteome</keyword>
<organism evidence="1 2">
    <name type="scientific">Myotis myotis</name>
    <name type="common">Greater mouse-eared bat</name>
    <name type="synonym">Vespertilio myotis</name>
    <dbReference type="NCBI Taxonomy" id="51298"/>
    <lineage>
        <taxon>Eukaryota</taxon>
        <taxon>Metazoa</taxon>
        <taxon>Chordata</taxon>
        <taxon>Craniata</taxon>
        <taxon>Vertebrata</taxon>
        <taxon>Euteleostomi</taxon>
        <taxon>Mammalia</taxon>
        <taxon>Eutheria</taxon>
        <taxon>Laurasiatheria</taxon>
        <taxon>Chiroptera</taxon>
        <taxon>Yangochiroptera</taxon>
        <taxon>Vespertilionidae</taxon>
        <taxon>Myotis</taxon>
    </lineage>
</organism>
<proteinExistence type="predicted"/>
<accession>A0A7J7VWA9</accession>
<keyword evidence="1" id="KW-0012">Acyltransferase</keyword>
<dbReference type="Proteomes" id="UP000527355">
    <property type="component" value="Unassembled WGS sequence"/>
</dbReference>
<sequence>MSNCPWESLQRILLHKIKSAEKTVTNMPCSPSRGGKPLMMLATLTVRWCQLR</sequence>
<dbReference type="AlphaFoldDB" id="A0A7J7VWA9"/>
<dbReference type="GO" id="GO:0016746">
    <property type="term" value="F:acyltransferase activity"/>
    <property type="evidence" value="ECO:0007669"/>
    <property type="project" value="UniProtKB-KW"/>
</dbReference>
<keyword evidence="1" id="KW-0808">Transferase</keyword>
<reference evidence="1 2" key="1">
    <citation type="journal article" date="2020" name="Nature">
        <title>Six reference-quality genomes reveal evolution of bat adaptations.</title>
        <authorList>
            <person name="Jebb D."/>
            <person name="Huang Z."/>
            <person name="Pippel M."/>
            <person name="Hughes G.M."/>
            <person name="Lavrichenko K."/>
            <person name="Devanna P."/>
            <person name="Winkler S."/>
            <person name="Jermiin L.S."/>
            <person name="Skirmuntt E.C."/>
            <person name="Katzourakis A."/>
            <person name="Burkitt-Gray L."/>
            <person name="Ray D.A."/>
            <person name="Sullivan K.A.M."/>
            <person name="Roscito J.G."/>
            <person name="Kirilenko B.M."/>
            <person name="Davalos L.M."/>
            <person name="Corthals A.P."/>
            <person name="Power M.L."/>
            <person name="Jones G."/>
            <person name="Ransome R.D."/>
            <person name="Dechmann D.K.N."/>
            <person name="Locatelli A.G."/>
            <person name="Puechmaille S.J."/>
            <person name="Fedrigo O."/>
            <person name="Jarvis E.D."/>
            <person name="Hiller M."/>
            <person name="Vernes S.C."/>
            <person name="Myers E.W."/>
            <person name="Teeling E.C."/>
        </authorList>
    </citation>
    <scope>NUCLEOTIDE SEQUENCE [LARGE SCALE GENOMIC DNA]</scope>
    <source>
        <strain evidence="1">MMyoMyo1</strain>
        <tissue evidence="1">Flight muscle</tissue>
    </source>
</reference>
<name>A0A7J7VWA9_MYOMY</name>
<comment type="caution">
    <text evidence="1">The sequence shown here is derived from an EMBL/GenBank/DDBJ whole genome shotgun (WGS) entry which is preliminary data.</text>
</comment>
<protein>
    <submittedName>
        <fullName evidence="1">Acetyl-CoA acyltransferase 2</fullName>
    </submittedName>
</protein>
<evidence type="ECO:0000313" key="1">
    <source>
        <dbReference type="EMBL" id="KAF6329497.1"/>
    </source>
</evidence>